<dbReference type="Proteomes" id="UP001049176">
    <property type="component" value="Chromosome 3"/>
</dbReference>
<dbReference type="InterPro" id="IPR002403">
    <property type="entry name" value="Cyt_P450_E_grp-IV"/>
</dbReference>
<dbReference type="GO" id="GO:0005506">
    <property type="term" value="F:iron ion binding"/>
    <property type="evidence" value="ECO:0007669"/>
    <property type="project" value="InterPro"/>
</dbReference>
<comment type="caution">
    <text evidence="9">The sequence shown here is derived from an EMBL/GenBank/DDBJ whole genome shotgun (WGS) entry which is preliminary data.</text>
</comment>
<comment type="similarity">
    <text evidence="2 8">Belongs to the cytochrome P450 family.</text>
</comment>
<keyword evidence="5 7" id="KW-0408">Iron</keyword>
<evidence type="ECO:0000256" key="8">
    <source>
        <dbReference type="RuleBase" id="RU000461"/>
    </source>
</evidence>
<accession>A0A9P8AAJ5</accession>
<dbReference type="PRINTS" id="PR00465">
    <property type="entry name" value="EP450IV"/>
</dbReference>
<keyword evidence="3 7" id="KW-0479">Metal-binding</keyword>
<evidence type="ECO:0000256" key="3">
    <source>
        <dbReference type="ARBA" id="ARBA00022723"/>
    </source>
</evidence>
<dbReference type="GO" id="GO:0004497">
    <property type="term" value="F:monooxygenase activity"/>
    <property type="evidence" value="ECO:0007669"/>
    <property type="project" value="UniProtKB-KW"/>
</dbReference>
<dbReference type="PROSITE" id="PS00086">
    <property type="entry name" value="CYTOCHROME_P450"/>
    <property type="match status" value="1"/>
</dbReference>
<evidence type="ECO:0000313" key="9">
    <source>
        <dbReference type="EMBL" id="KAG7096044.1"/>
    </source>
</evidence>
<dbReference type="PANTHER" id="PTHR46206:SF1">
    <property type="entry name" value="P450, PUTATIVE (EUROFUNG)-RELATED"/>
    <property type="match status" value="1"/>
</dbReference>
<evidence type="ECO:0000256" key="4">
    <source>
        <dbReference type="ARBA" id="ARBA00023002"/>
    </source>
</evidence>
<dbReference type="KEGG" id="more:E1B28_006725"/>
<keyword evidence="10" id="KW-1185">Reference proteome</keyword>
<dbReference type="GO" id="GO:0016705">
    <property type="term" value="F:oxidoreductase activity, acting on paired donors, with incorporation or reduction of molecular oxygen"/>
    <property type="evidence" value="ECO:0007669"/>
    <property type="project" value="InterPro"/>
</dbReference>
<dbReference type="OrthoDB" id="3248974at2759"/>
<dbReference type="Gene3D" id="1.10.630.10">
    <property type="entry name" value="Cytochrome P450"/>
    <property type="match status" value="1"/>
</dbReference>
<dbReference type="PANTHER" id="PTHR46206">
    <property type="entry name" value="CYTOCHROME P450"/>
    <property type="match status" value="1"/>
</dbReference>
<organism evidence="9 10">
    <name type="scientific">Marasmius oreades</name>
    <name type="common">fairy-ring Marasmius</name>
    <dbReference type="NCBI Taxonomy" id="181124"/>
    <lineage>
        <taxon>Eukaryota</taxon>
        <taxon>Fungi</taxon>
        <taxon>Dikarya</taxon>
        <taxon>Basidiomycota</taxon>
        <taxon>Agaricomycotina</taxon>
        <taxon>Agaricomycetes</taxon>
        <taxon>Agaricomycetidae</taxon>
        <taxon>Agaricales</taxon>
        <taxon>Marasmiineae</taxon>
        <taxon>Marasmiaceae</taxon>
        <taxon>Marasmius</taxon>
    </lineage>
</organism>
<dbReference type="GO" id="GO:0020037">
    <property type="term" value="F:heme binding"/>
    <property type="evidence" value="ECO:0007669"/>
    <property type="project" value="InterPro"/>
</dbReference>
<dbReference type="GeneID" id="66075801"/>
<gene>
    <name evidence="9" type="ORF">E1B28_006725</name>
</gene>
<evidence type="ECO:0000256" key="6">
    <source>
        <dbReference type="ARBA" id="ARBA00023033"/>
    </source>
</evidence>
<sequence length="75" mass="8466">MTSTSESFLAFGGGRHLCPGRFFAAMELKMFMAYLVLNYDVKMPRDGVRPADEWLGPMSGPATRAHVLFRKRQVL</sequence>
<dbReference type="InterPro" id="IPR036396">
    <property type="entry name" value="Cyt_P450_sf"/>
</dbReference>
<evidence type="ECO:0000313" key="10">
    <source>
        <dbReference type="Proteomes" id="UP001049176"/>
    </source>
</evidence>
<feature type="binding site" description="axial binding residue" evidence="7">
    <location>
        <position position="18"/>
    </location>
    <ligand>
        <name>heme</name>
        <dbReference type="ChEBI" id="CHEBI:30413"/>
    </ligand>
    <ligandPart>
        <name>Fe</name>
        <dbReference type="ChEBI" id="CHEBI:18248"/>
    </ligandPart>
</feature>
<evidence type="ECO:0000256" key="1">
    <source>
        <dbReference type="ARBA" id="ARBA00001971"/>
    </source>
</evidence>
<evidence type="ECO:0000256" key="5">
    <source>
        <dbReference type="ARBA" id="ARBA00023004"/>
    </source>
</evidence>
<comment type="cofactor">
    <cofactor evidence="1 7">
        <name>heme</name>
        <dbReference type="ChEBI" id="CHEBI:30413"/>
    </cofactor>
</comment>
<name>A0A9P8AAJ5_9AGAR</name>
<dbReference type="AlphaFoldDB" id="A0A9P8AAJ5"/>
<keyword evidence="4 8" id="KW-0560">Oxidoreductase</keyword>
<keyword evidence="7 8" id="KW-0349">Heme</keyword>
<evidence type="ECO:0000256" key="7">
    <source>
        <dbReference type="PIRSR" id="PIRSR602403-1"/>
    </source>
</evidence>
<dbReference type="InterPro" id="IPR001128">
    <property type="entry name" value="Cyt_P450"/>
</dbReference>
<keyword evidence="6 8" id="KW-0503">Monooxygenase</keyword>
<protein>
    <recommendedName>
        <fullName evidence="11">Cytochrome P450</fullName>
    </recommendedName>
</protein>
<reference evidence="9" key="1">
    <citation type="journal article" date="2021" name="Genome Biol. Evol.">
        <title>The assembled and annotated genome of the fairy-ring fungus Marasmius oreades.</title>
        <authorList>
            <person name="Hiltunen M."/>
            <person name="Ament-Velasquez S.L."/>
            <person name="Johannesson H."/>
        </authorList>
    </citation>
    <scope>NUCLEOTIDE SEQUENCE</scope>
    <source>
        <strain evidence="9">03SP1</strain>
    </source>
</reference>
<evidence type="ECO:0008006" key="11">
    <source>
        <dbReference type="Google" id="ProtNLM"/>
    </source>
</evidence>
<dbReference type="Pfam" id="PF00067">
    <property type="entry name" value="p450"/>
    <property type="match status" value="1"/>
</dbReference>
<dbReference type="RefSeq" id="XP_043012514.1">
    <property type="nucleotide sequence ID" value="XM_043151419.1"/>
</dbReference>
<proteinExistence type="inferred from homology"/>
<dbReference type="EMBL" id="CM032183">
    <property type="protein sequence ID" value="KAG7096044.1"/>
    <property type="molecule type" value="Genomic_DNA"/>
</dbReference>
<evidence type="ECO:0000256" key="2">
    <source>
        <dbReference type="ARBA" id="ARBA00010617"/>
    </source>
</evidence>
<dbReference type="SUPFAM" id="SSF48264">
    <property type="entry name" value="Cytochrome P450"/>
    <property type="match status" value="1"/>
</dbReference>
<dbReference type="InterPro" id="IPR017972">
    <property type="entry name" value="Cyt_P450_CS"/>
</dbReference>